<comment type="caution">
    <text evidence="1">The sequence shown here is derived from an EMBL/GenBank/DDBJ whole genome shotgun (WGS) entry which is preliminary data.</text>
</comment>
<protein>
    <submittedName>
        <fullName evidence="1">Uncharacterized protein</fullName>
    </submittedName>
</protein>
<evidence type="ECO:0000313" key="1">
    <source>
        <dbReference type="EMBL" id="KAG5843620.1"/>
    </source>
</evidence>
<dbReference type="EMBL" id="JAFIRN010000008">
    <property type="protein sequence ID" value="KAG5843620.1"/>
    <property type="molecule type" value="Genomic_DNA"/>
</dbReference>
<evidence type="ECO:0000313" key="2">
    <source>
        <dbReference type="Proteomes" id="UP001044222"/>
    </source>
</evidence>
<keyword evidence="2" id="KW-1185">Reference proteome</keyword>
<dbReference type="AlphaFoldDB" id="A0A9D3M711"/>
<reference evidence="1" key="1">
    <citation type="submission" date="2021-01" db="EMBL/GenBank/DDBJ databases">
        <title>A chromosome-scale assembly of European eel, Anguilla anguilla.</title>
        <authorList>
            <person name="Henkel C."/>
            <person name="Jong-Raadsen S.A."/>
            <person name="Dufour S."/>
            <person name="Weltzien F.-A."/>
            <person name="Palstra A.P."/>
            <person name="Pelster B."/>
            <person name="Spaink H.P."/>
            <person name="Van Den Thillart G.E."/>
            <person name="Jansen H."/>
            <person name="Zahm M."/>
            <person name="Klopp C."/>
            <person name="Cedric C."/>
            <person name="Louis A."/>
            <person name="Berthelot C."/>
            <person name="Parey E."/>
            <person name="Roest Crollius H."/>
            <person name="Montfort J."/>
            <person name="Robinson-Rechavi M."/>
            <person name="Bucao C."/>
            <person name="Bouchez O."/>
            <person name="Gislard M."/>
            <person name="Lluch J."/>
            <person name="Milhes M."/>
            <person name="Lampietro C."/>
            <person name="Lopez Roques C."/>
            <person name="Donnadieu C."/>
            <person name="Braasch I."/>
            <person name="Desvignes T."/>
            <person name="Postlethwait J."/>
            <person name="Bobe J."/>
            <person name="Guiguen Y."/>
            <person name="Dirks R."/>
        </authorList>
    </citation>
    <scope>NUCLEOTIDE SEQUENCE</scope>
    <source>
        <strain evidence="1">Tag_6206</strain>
        <tissue evidence="1">Liver</tissue>
    </source>
</reference>
<sequence>MGPGPAPLAARLLSDPPRVFISSTCRRRWAHVPLLCVFASAWIRTTAHVSVCEHVHLAGGLALDDLTFNEQQKTPRLDTDLEGGESATGAARGLWGPSRALPGATFLLILIVTVLGPH</sequence>
<dbReference type="Proteomes" id="UP001044222">
    <property type="component" value="Chromosome 8"/>
</dbReference>
<name>A0A9D3M711_ANGAN</name>
<accession>A0A9D3M711</accession>
<proteinExistence type="predicted"/>
<gene>
    <name evidence="1" type="ORF">ANANG_G00152870</name>
</gene>
<organism evidence="1 2">
    <name type="scientific">Anguilla anguilla</name>
    <name type="common">European freshwater eel</name>
    <name type="synonym">Muraena anguilla</name>
    <dbReference type="NCBI Taxonomy" id="7936"/>
    <lineage>
        <taxon>Eukaryota</taxon>
        <taxon>Metazoa</taxon>
        <taxon>Chordata</taxon>
        <taxon>Craniata</taxon>
        <taxon>Vertebrata</taxon>
        <taxon>Euteleostomi</taxon>
        <taxon>Actinopterygii</taxon>
        <taxon>Neopterygii</taxon>
        <taxon>Teleostei</taxon>
        <taxon>Anguilliformes</taxon>
        <taxon>Anguillidae</taxon>
        <taxon>Anguilla</taxon>
    </lineage>
</organism>